<dbReference type="STRING" id="1073423.SAMN04488700_2393"/>
<sequence length="169" mass="19990">MVVKLRKWIFSQPKLLPLKEEGFTLLESIVSLYVLVICILLISYAASQYQTIRKQIFLDRQLEWHLFLNQFEYDSKQLVFKDITTSRVRFEEFDRIGKTQRVIVYQKDLKKTNLIKTTELGGYQPLLMKVSKVTFSKKGNFLVIEVLFSNKESYKAQLKITQPVEELEK</sequence>
<evidence type="ECO:0000313" key="2">
    <source>
        <dbReference type="EMBL" id="SMH40598.1"/>
    </source>
</evidence>
<evidence type="ECO:0000313" key="3">
    <source>
        <dbReference type="Proteomes" id="UP000193435"/>
    </source>
</evidence>
<keyword evidence="1" id="KW-1133">Transmembrane helix</keyword>
<dbReference type="InterPro" id="IPR016977">
    <property type="entry name" value="ComGF"/>
</dbReference>
<gene>
    <name evidence="2" type="ORF">SAMN04488700_2393</name>
</gene>
<dbReference type="OrthoDB" id="2135987at2"/>
<organism evidence="2 3">
    <name type="scientific">Carnobacterium iners</name>
    <dbReference type="NCBI Taxonomy" id="1073423"/>
    <lineage>
        <taxon>Bacteria</taxon>
        <taxon>Bacillati</taxon>
        <taxon>Bacillota</taxon>
        <taxon>Bacilli</taxon>
        <taxon>Lactobacillales</taxon>
        <taxon>Carnobacteriaceae</taxon>
        <taxon>Carnobacterium</taxon>
    </lineage>
</organism>
<dbReference type="NCBIfam" id="NF041002">
    <property type="entry name" value="pilin_ComGF"/>
    <property type="match status" value="1"/>
</dbReference>
<proteinExistence type="predicted"/>
<protein>
    <submittedName>
        <fullName evidence="2">Competence protein ComGF</fullName>
    </submittedName>
</protein>
<reference evidence="2 3" key="1">
    <citation type="submission" date="2017-04" db="EMBL/GenBank/DDBJ databases">
        <authorList>
            <person name="Afonso C.L."/>
            <person name="Miller P.J."/>
            <person name="Scott M.A."/>
            <person name="Spackman E."/>
            <person name="Goraichik I."/>
            <person name="Dimitrov K.M."/>
            <person name="Suarez D.L."/>
            <person name="Swayne D.E."/>
        </authorList>
    </citation>
    <scope>NUCLEOTIDE SEQUENCE [LARGE SCALE GENOMIC DNA]</scope>
    <source>
        <strain evidence="2 3">LMG26642</strain>
    </source>
</reference>
<accession>A0A1X7NSF4</accession>
<feature type="transmembrane region" description="Helical" evidence="1">
    <location>
        <begin position="23"/>
        <end position="46"/>
    </location>
</feature>
<dbReference type="Pfam" id="PF15980">
    <property type="entry name" value="ComGF"/>
    <property type="match status" value="1"/>
</dbReference>
<name>A0A1X7NSF4_9LACT</name>
<dbReference type="Proteomes" id="UP000193435">
    <property type="component" value="Unassembled WGS sequence"/>
</dbReference>
<keyword evidence="3" id="KW-1185">Reference proteome</keyword>
<dbReference type="AlphaFoldDB" id="A0A1X7NSF4"/>
<evidence type="ECO:0000256" key="1">
    <source>
        <dbReference type="SAM" id="Phobius"/>
    </source>
</evidence>
<keyword evidence="1" id="KW-0812">Transmembrane</keyword>
<dbReference type="RefSeq" id="WP_085560407.1">
    <property type="nucleotide sequence ID" value="NZ_FOAH01000031.1"/>
</dbReference>
<keyword evidence="1" id="KW-0472">Membrane</keyword>
<dbReference type="EMBL" id="FXBJ01000002">
    <property type="protein sequence ID" value="SMH40598.1"/>
    <property type="molecule type" value="Genomic_DNA"/>
</dbReference>